<proteinExistence type="predicted"/>
<feature type="region of interest" description="Disordered" evidence="1">
    <location>
        <begin position="1"/>
        <end position="121"/>
    </location>
</feature>
<accession>A0A0J7KD76</accession>
<name>A0A0J7KD76_LASNI</name>
<comment type="caution">
    <text evidence="2">The sequence shown here is derived from an EMBL/GenBank/DDBJ whole genome shotgun (WGS) entry which is preliminary data.</text>
</comment>
<organism evidence="2 3">
    <name type="scientific">Lasius niger</name>
    <name type="common">Black garden ant</name>
    <dbReference type="NCBI Taxonomy" id="67767"/>
    <lineage>
        <taxon>Eukaryota</taxon>
        <taxon>Metazoa</taxon>
        <taxon>Ecdysozoa</taxon>
        <taxon>Arthropoda</taxon>
        <taxon>Hexapoda</taxon>
        <taxon>Insecta</taxon>
        <taxon>Pterygota</taxon>
        <taxon>Neoptera</taxon>
        <taxon>Endopterygota</taxon>
        <taxon>Hymenoptera</taxon>
        <taxon>Apocrita</taxon>
        <taxon>Aculeata</taxon>
        <taxon>Formicoidea</taxon>
        <taxon>Formicidae</taxon>
        <taxon>Formicinae</taxon>
        <taxon>Lasius</taxon>
        <taxon>Lasius</taxon>
    </lineage>
</organism>
<protein>
    <submittedName>
        <fullName evidence="2">Capsule biosynthesis</fullName>
    </submittedName>
</protein>
<evidence type="ECO:0000313" key="3">
    <source>
        <dbReference type="Proteomes" id="UP000036403"/>
    </source>
</evidence>
<reference evidence="2 3" key="1">
    <citation type="submission" date="2015-04" db="EMBL/GenBank/DDBJ databases">
        <title>Lasius niger genome sequencing.</title>
        <authorList>
            <person name="Konorov E.A."/>
            <person name="Nikitin M.A."/>
            <person name="Kirill M.V."/>
            <person name="Chang P."/>
        </authorList>
    </citation>
    <scope>NUCLEOTIDE SEQUENCE [LARGE SCALE GENOMIC DNA]</scope>
    <source>
        <tissue evidence="2">Whole</tissue>
    </source>
</reference>
<evidence type="ECO:0000256" key="1">
    <source>
        <dbReference type="SAM" id="MobiDB-lite"/>
    </source>
</evidence>
<feature type="compositionally biased region" description="Basic and acidic residues" evidence="1">
    <location>
        <begin position="33"/>
        <end position="50"/>
    </location>
</feature>
<dbReference type="PaxDb" id="67767-A0A0J7KD76"/>
<feature type="compositionally biased region" description="Basic and acidic residues" evidence="1">
    <location>
        <begin position="108"/>
        <end position="121"/>
    </location>
</feature>
<keyword evidence="3" id="KW-1185">Reference proteome</keyword>
<feature type="compositionally biased region" description="Polar residues" evidence="1">
    <location>
        <begin position="1"/>
        <end position="13"/>
    </location>
</feature>
<sequence length="121" mass="13796">MNSNETNTKTRSMSKGEEEAKGSKPGPKSSKIKLKDIRPVSVLIRREEIVPRSGPSREPNYGNSDRGAEHEELVDAITTTEKDVYVPNTEEEPLPKKRKHGRPVTTCDFERLDTRPRYKFN</sequence>
<dbReference type="AlphaFoldDB" id="A0A0J7KD76"/>
<evidence type="ECO:0000313" key="2">
    <source>
        <dbReference type="EMBL" id="KMQ88139.1"/>
    </source>
</evidence>
<gene>
    <name evidence="2" type="ORF">RF55_12424</name>
</gene>
<dbReference type="Proteomes" id="UP000036403">
    <property type="component" value="Unassembled WGS sequence"/>
</dbReference>
<dbReference type="EMBL" id="LBMM01009436">
    <property type="protein sequence ID" value="KMQ88139.1"/>
    <property type="molecule type" value="Genomic_DNA"/>
</dbReference>